<comment type="caution">
    <text evidence="2">The sequence shown here is derived from an EMBL/GenBank/DDBJ whole genome shotgun (WGS) entry which is preliminary data.</text>
</comment>
<feature type="non-terminal residue" evidence="2">
    <location>
        <position position="66"/>
    </location>
</feature>
<feature type="domain" description="Hydantoinase/oxoprolinase N-terminal" evidence="1">
    <location>
        <begin position="5"/>
        <end position="66"/>
    </location>
</feature>
<evidence type="ECO:0000259" key="1">
    <source>
        <dbReference type="Pfam" id="PF05378"/>
    </source>
</evidence>
<dbReference type="Pfam" id="PF05378">
    <property type="entry name" value="Hydant_A_N"/>
    <property type="match status" value="1"/>
</dbReference>
<reference evidence="2" key="1">
    <citation type="journal article" date="2015" name="Nature">
        <title>Complex archaea that bridge the gap between prokaryotes and eukaryotes.</title>
        <authorList>
            <person name="Spang A."/>
            <person name="Saw J.H."/>
            <person name="Jorgensen S.L."/>
            <person name="Zaremba-Niedzwiedzka K."/>
            <person name="Martijn J."/>
            <person name="Lind A.E."/>
            <person name="van Eijk R."/>
            <person name="Schleper C."/>
            <person name="Guy L."/>
            <person name="Ettema T.J."/>
        </authorList>
    </citation>
    <scope>NUCLEOTIDE SEQUENCE</scope>
</reference>
<dbReference type="EMBL" id="LAZR01027467">
    <property type="protein sequence ID" value="KKL65641.1"/>
    <property type="molecule type" value="Genomic_DNA"/>
</dbReference>
<gene>
    <name evidence="2" type="ORF">LCGC14_2152930</name>
</gene>
<evidence type="ECO:0000313" key="2">
    <source>
        <dbReference type="EMBL" id="KKL65641.1"/>
    </source>
</evidence>
<protein>
    <recommendedName>
        <fullName evidence="1">Hydantoinase/oxoprolinase N-terminal domain-containing protein</fullName>
    </recommendedName>
</protein>
<dbReference type="InterPro" id="IPR008040">
    <property type="entry name" value="Hydant_A_N"/>
</dbReference>
<proteinExistence type="predicted"/>
<dbReference type="SUPFAM" id="SSF53067">
    <property type="entry name" value="Actin-like ATPase domain"/>
    <property type="match status" value="1"/>
</dbReference>
<dbReference type="AlphaFoldDB" id="A0A0F9EH65"/>
<dbReference type="InterPro" id="IPR043129">
    <property type="entry name" value="ATPase_NBD"/>
</dbReference>
<accession>A0A0F9EH65</accession>
<sequence length="66" mass="7074">MTTTRVAVDVGGTFTDVCIMDEETGEIRIEKTPSTPDDPMRAIMTGVSQAKIDLADVTLFSHGTTV</sequence>
<name>A0A0F9EH65_9ZZZZ</name>
<organism evidence="2">
    <name type="scientific">marine sediment metagenome</name>
    <dbReference type="NCBI Taxonomy" id="412755"/>
    <lineage>
        <taxon>unclassified sequences</taxon>
        <taxon>metagenomes</taxon>
        <taxon>ecological metagenomes</taxon>
    </lineage>
</organism>